<dbReference type="Proteomes" id="UP000184509">
    <property type="component" value="Unassembled WGS sequence"/>
</dbReference>
<evidence type="ECO:0000256" key="1">
    <source>
        <dbReference type="ARBA" id="ARBA00004167"/>
    </source>
</evidence>
<dbReference type="AlphaFoldDB" id="A0A1M5FJX4"/>
<dbReference type="EMBL" id="FQTV01000017">
    <property type="protein sequence ID" value="SHF91820.1"/>
    <property type="molecule type" value="Genomic_DNA"/>
</dbReference>
<evidence type="ECO:0000256" key="2">
    <source>
        <dbReference type="ARBA" id="ARBA00022692"/>
    </source>
</evidence>
<evidence type="ECO:0000256" key="6">
    <source>
        <dbReference type="SAM" id="Phobius"/>
    </source>
</evidence>
<feature type="transmembrane region" description="Helical" evidence="6">
    <location>
        <begin position="37"/>
        <end position="54"/>
    </location>
</feature>
<sequence>MAKDNLTSQEWCDLIFQGKNKEYGAYRMRLDSPTRHNRSFFIILVVVLIGFSLLKISEVTTPKEEEKLVEVSAISVLEEPMPVEKPKPKYGEAARKGGGEPKQRIVSKEKPGAAPVIKGEAIPVGNSTKVNNAVKSDQIKIVQQLPAEDENEKAEKASAAAANKLASSAFGRAKSLGGVGAGTTGTGLGDGSRGNSETGRGTGTGTGYGTGNGSGNGSFDLDGRSLGSGGLPRPSYNVREEGKVVVTIVVNPAGQVIRTSINKMTNTTNQALRKAAEEAAKKAHFNSVSGLNNQTGTITYYFKLK</sequence>
<feature type="compositionally biased region" description="Basic and acidic residues" evidence="5">
    <location>
        <begin position="85"/>
        <end position="111"/>
    </location>
</feature>
<dbReference type="InterPro" id="IPR037682">
    <property type="entry name" value="TonB_C"/>
</dbReference>
<evidence type="ECO:0000313" key="8">
    <source>
        <dbReference type="EMBL" id="SHF91820.1"/>
    </source>
</evidence>
<name>A0A1M5FJX4_9BACE</name>
<dbReference type="Pfam" id="PF03544">
    <property type="entry name" value="TonB_C"/>
    <property type="match status" value="1"/>
</dbReference>
<evidence type="ECO:0000256" key="5">
    <source>
        <dbReference type="SAM" id="MobiDB-lite"/>
    </source>
</evidence>
<protein>
    <submittedName>
        <fullName evidence="8">TonB family C-terminal domain-containing protein</fullName>
    </submittedName>
</protein>
<feature type="domain" description="TonB C-terminal" evidence="7">
    <location>
        <begin position="238"/>
        <end position="304"/>
    </location>
</feature>
<feature type="compositionally biased region" description="Gly residues" evidence="5">
    <location>
        <begin position="200"/>
        <end position="216"/>
    </location>
</feature>
<dbReference type="NCBIfam" id="TIGR01352">
    <property type="entry name" value="tonB_Cterm"/>
    <property type="match status" value="1"/>
</dbReference>
<evidence type="ECO:0000259" key="7">
    <source>
        <dbReference type="Pfam" id="PF03544"/>
    </source>
</evidence>
<dbReference type="STRING" id="1297750.SAMN05444405_11711"/>
<organism evidence="8 9">
    <name type="scientific">Bacteroides luti</name>
    <dbReference type="NCBI Taxonomy" id="1297750"/>
    <lineage>
        <taxon>Bacteria</taxon>
        <taxon>Pseudomonadati</taxon>
        <taxon>Bacteroidota</taxon>
        <taxon>Bacteroidia</taxon>
        <taxon>Bacteroidales</taxon>
        <taxon>Bacteroidaceae</taxon>
        <taxon>Bacteroides</taxon>
    </lineage>
</organism>
<dbReference type="InterPro" id="IPR006260">
    <property type="entry name" value="TonB/TolA_C"/>
</dbReference>
<keyword evidence="4 6" id="KW-0472">Membrane</keyword>
<evidence type="ECO:0000256" key="4">
    <source>
        <dbReference type="ARBA" id="ARBA00023136"/>
    </source>
</evidence>
<dbReference type="GO" id="GO:0016020">
    <property type="term" value="C:membrane"/>
    <property type="evidence" value="ECO:0007669"/>
    <property type="project" value="UniProtKB-SubCell"/>
</dbReference>
<keyword evidence="3 6" id="KW-1133">Transmembrane helix</keyword>
<accession>A0A1M5FJX4</accession>
<reference evidence="9" key="1">
    <citation type="submission" date="2016-11" db="EMBL/GenBank/DDBJ databases">
        <authorList>
            <person name="Varghese N."/>
            <person name="Submissions S."/>
        </authorList>
    </citation>
    <scope>NUCLEOTIDE SEQUENCE [LARGE SCALE GENOMIC DNA]</scope>
    <source>
        <strain evidence="9">DSM 26991</strain>
    </source>
</reference>
<comment type="subcellular location">
    <subcellularLocation>
        <location evidence="1">Membrane</location>
        <topology evidence="1">Single-pass membrane protein</topology>
    </subcellularLocation>
</comment>
<feature type="compositionally biased region" description="Gly residues" evidence="5">
    <location>
        <begin position="177"/>
        <end position="192"/>
    </location>
</feature>
<keyword evidence="9" id="KW-1185">Reference proteome</keyword>
<dbReference type="Gene3D" id="3.30.1150.10">
    <property type="match status" value="1"/>
</dbReference>
<feature type="region of interest" description="Disordered" evidence="5">
    <location>
        <begin position="174"/>
        <end position="236"/>
    </location>
</feature>
<feature type="region of interest" description="Disordered" evidence="5">
    <location>
        <begin position="85"/>
        <end position="112"/>
    </location>
</feature>
<keyword evidence="2 6" id="KW-0812">Transmembrane</keyword>
<evidence type="ECO:0000313" key="9">
    <source>
        <dbReference type="Proteomes" id="UP000184509"/>
    </source>
</evidence>
<dbReference type="GO" id="GO:0055085">
    <property type="term" value="P:transmembrane transport"/>
    <property type="evidence" value="ECO:0007669"/>
    <property type="project" value="InterPro"/>
</dbReference>
<gene>
    <name evidence="8" type="ORF">SAMN05444405_11711</name>
</gene>
<evidence type="ECO:0000256" key="3">
    <source>
        <dbReference type="ARBA" id="ARBA00022989"/>
    </source>
</evidence>
<dbReference type="RefSeq" id="WP_073403386.1">
    <property type="nucleotide sequence ID" value="NZ_FQTV01000017.1"/>
</dbReference>
<proteinExistence type="predicted"/>